<reference evidence="4" key="1">
    <citation type="submission" date="2020-09" db="EMBL/GenBank/DDBJ databases">
        <title>Iningainema tapete sp. nov. (Scytonemataceae, Cyanobacteria) from greenhouses in central Florida (USA) produces two types of nodularin with biosynthetic potential for microcystin-LR and anabaenopeptins.</title>
        <authorList>
            <person name="Berthold D.E."/>
            <person name="Lefler F.W."/>
            <person name="Huang I.-S."/>
            <person name="Abdulla H."/>
            <person name="Zimba P.V."/>
            <person name="Laughinghouse H.D. IV."/>
        </authorList>
    </citation>
    <scope>NUCLEOTIDE SEQUENCE</scope>
    <source>
        <strain evidence="4">BLCCT55</strain>
    </source>
</reference>
<protein>
    <submittedName>
        <fullName evidence="4">Fic family protein</fullName>
    </submittedName>
</protein>
<proteinExistence type="predicted"/>
<dbReference type="InterPro" id="IPR040198">
    <property type="entry name" value="Fido_containing"/>
</dbReference>
<dbReference type="RefSeq" id="WP_190825333.1">
    <property type="nucleotide sequence ID" value="NZ_CAWPPI010000013.1"/>
</dbReference>
<gene>
    <name evidence="4" type="ORF">ICL16_02575</name>
</gene>
<dbReference type="AlphaFoldDB" id="A0A8J6XHZ0"/>
<organism evidence="4 5">
    <name type="scientific">Iningainema tapete BLCC-T55</name>
    <dbReference type="NCBI Taxonomy" id="2748662"/>
    <lineage>
        <taxon>Bacteria</taxon>
        <taxon>Bacillati</taxon>
        <taxon>Cyanobacteriota</taxon>
        <taxon>Cyanophyceae</taxon>
        <taxon>Nostocales</taxon>
        <taxon>Scytonemataceae</taxon>
        <taxon>Iningainema tapete</taxon>
    </lineage>
</organism>
<feature type="domain" description="Fido" evidence="3">
    <location>
        <begin position="116"/>
        <end position="270"/>
    </location>
</feature>
<evidence type="ECO:0000313" key="5">
    <source>
        <dbReference type="Proteomes" id="UP000629098"/>
    </source>
</evidence>
<dbReference type="Pfam" id="PF02661">
    <property type="entry name" value="Fic"/>
    <property type="match status" value="1"/>
</dbReference>
<feature type="active site" evidence="1">
    <location>
        <position position="213"/>
    </location>
</feature>
<evidence type="ECO:0000259" key="3">
    <source>
        <dbReference type="PROSITE" id="PS51459"/>
    </source>
</evidence>
<feature type="binding site" evidence="2">
    <location>
        <begin position="217"/>
        <end position="224"/>
    </location>
    <ligand>
        <name>ATP</name>
        <dbReference type="ChEBI" id="CHEBI:30616"/>
    </ligand>
</feature>
<sequence length="482" mass="55692">MYIEDLPKNWNELVATELESLAAIWKSQAKKLKESDAVRKFNEQLSREWAIETGIIENLYSIDRGTTQLLIEKGIETALIPHGATDKPAEIIVPVLIDQLEALEGLFSFVAHKRELSLFYLRELHQVFTRHQEIVDAVDAFGHKVQVPLLHGQWKQNPNNPTQRDGTIHEYCPPLQVQSEMERLVSMHLEHINACVPPEIEAAWLHHRFAQIHPFQDGNGRVARALASLIFLRAGWFPLVINRDLRNEYIDALQDADKGDLASLVNLFAKIQKKAFVKALSLSENVLNDHKPLKQVISAGIERLKARKEKQIQQMQIQAFALAEKLEDIAEEKFGAVALTLNNELNELEESYFSDVKRSDKSNDYWFRQQIIQTARSLEYYADTRTYRSWVKLKIKEDRQTEIILSFHALGFEFLGIMAASAFIEYRDRTDEQEVTSEIPRVLCSEVFQFSSNEQEDTVVQRFMPWLDDVLLVGLDQWRKQL</sequence>
<dbReference type="EMBL" id="JACXAE010000013">
    <property type="protein sequence ID" value="MBD2771036.1"/>
    <property type="molecule type" value="Genomic_DNA"/>
</dbReference>
<dbReference type="InterPro" id="IPR003812">
    <property type="entry name" value="Fido"/>
</dbReference>
<dbReference type="PANTHER" id="PTHR13504:SF38">
    <property type="entry name" value="FIDO DOMAIN-CONTAINING PROTEIN"/>
    <property type="match status" value="1"/>
</dbReference>
<dbReference type="PANTHER" id="PTHR13504">
    <property type="entry name" value="FIDO DOMAIN-CONTAINING PROTEIN DDB_G0283145"/>
    <property type="match status" value="1"/>
</dbReference>
<evidence type="ECO:0000256" key="2">
    <source>
        <dbReference type="PIRSR" id="PIRSR640198-2"/>
    </source>
</evidence>
<dbReference type="Gene3D" id="1.10.3290.10">
    <property type="entry name" value="Fido-like domain"/>
    <property type="match status" value="1"/>
</dbReference>
<dbReference type="PROSITE" id="PS51459">
    <property type="entry name" value="FIDO"/>
    <property type="match status" value="1"/>
</dbReference>
<dbReference type="Proteomes" id="UP000629098">
    <property type="component" value="Unassembled WGS sequence"/>
</dbReference>
<comment type="caution">
    <text evidence="4">The sequence shown here is derived from an EMBL/GenBank/DDBJ whole genome shotgun (WGS) entry which is preliminary data.</text>
</comment>
<dbReference type="SUPFAM" id="SSF140931">
    <property type="entry name" value="Fic-like"/>
    <property type="match status" value="1"/>
</dbReference>
<keyword evidence="2" id="KW-0547">Nucleotide-binding</keyword>
<dbReference type="InterPro" id="IPR036597">
    <property type="entry name" value="Fido-like_dom_sf"/>
</dbReference>
<dbReference type="GO" id="GO:0005524">
    <property type="term" value="F:ATP binding"/>
    <property type="evidence" value="ECO:0007669"/>
    <property type="project" value="UniProtKB-KW"/>
</dbReference>
<name>A0A8J6XHZ0_9CYAN</name>
<keyword evidence="2" id="KW-0067">ATP-binding</keyword>
<evidence type="ECO:0000313" key="4">
    <source>
        <dbReference type="EMBL" id="MBD2771036.1"/>
    </source>
</evidence>
<evidence type="ECO:0000256" key="1">
    <source>
        <dbReference type="PIRSR" id="PIRSR640198-1"/>
    </source>
</evidence>
<accession>A0A8J6XHZ0</accession>
<keyword evidence="5" id="KW-1185">Reference proteome</keyword>